<proteinExistence type="predicted"/>
<dbReference type="AlphaFoldDB" id="A0A8S1M9L8"/>
<dbReference type="EMBL" id="CAJJDN010000033">
    <property type="protein sequence ID" value="CAD8075422.1"/>
    <property type="molecule type" value="Genomic_DNA"/>
</dbReference>
<gene>
    <name evidence="1" type="ORF">PSON_ATCC_30995.1.T0330222</name>
</gene>
<keyword evidence="2" id="KW-1185">Reference proteome</keyword>
<protein>
    <submittedName>
        <fullName evidence="1">Uncharacterized protein</fullName>
    </submittedName>
</protein>
<organism evidence="1 2">
    <name type="scientific">Paramecium sonneborni</name>
    <dbReference type="NCBI Taxonomy" id="65129"/>
    <lineage>
        <taxon>Eukaryota</taxon>
        <taxon>Sar</taxon>
        <taxon>Alveolata</taxon>
        <taxon>Ciliophora</taxon>
        <taxon>Intramacronucleata</taxon>
        <taxon>Oligohymenophorea</taxon>
        <taxon>Peniculida</taxon>
        <taxon>Parameciidae</taxon>
        <taxon>Paramecium</taxon>
    </lineage>
</organism>
<evidence type="ECO:0000313" key="1">
    <source>
        <dbReference type="EMBL" id="CAD8075422.1"/>
    </source>
</evidence>
<dbReference type="Proteomes" id="UP000692954">
    <property type="component" value="Unassembled WGS sequence"/>
</dbReference>
<evidence type="ECO:0000313" key="2">
    <source>
        <dbReference type="Proteomes" id="UP000692954"/>
    </source>
</evidence>
<sequence>MSTDDLEINLIQIPIKENRKTTILKQKKIKLKKSRKTSATQAILTRSKKQDNSDDDVILLGSSKPSLIPLTKKTVSKRYLKSKRSQKHPKMQFKKKEKAKKSIIQDLVIGWQKDLRKIMESTVVLSKKISKLE</sequence>
<dbReference type="OrthoDB" id="312036at2759"/>
<comment type="caution">
    <text evidence="1">The sequence shown here is derived from an EMBL/GenBank/DDBJ whole genome shotgun (WGS) entry which is preliminary data.</text>
</comment>
<accession>A0A8S1M9L8</accession>
<name>A0A8S1M9L8_9CILI</name>
<reference evidence="1" key="1">
    <citation type="submission" date="2021-01" db="EMBL/GenBank/DDBJ databases">
        <authorList>
            <consortium name="Genoscope - CEA"/>
            <person name="William W."/>
        </authorList>
    </citation>
    <scope>NUCLEOTIDE SEQUENCE</scope>
</reference>